<evidence type="ECO:0000313" key="2">
    <source>
        <dbReference type="Proteomes" id="UP000305948"/>
    </source>
</evidence>
<dbReference type="EMBL" id="ML213517">
    <property type="protein sequence ID" value="TFK49178.1"/>
    <property type="molecule type" value="Genomic_DNA"/>
</dbReference>
<sequence>MSWIAPPTRREVTLVLFCLAAFILGYNLEVSLSTVGFDASRRAALSKKMGMSADPGLERDGRRPKGWRDQLEMDIVGDYEWPEGEVIRTWGADHEWERYGYDFSDLQDKDITWQHAASVLGPQKGLQDVMVVGTTSPDEAKIIWKKNVPVSRIVAHVPGFTILDNVFYANGTMYIVSYGDLSSSLSNIASSSSDPSRAPSDAEWQVIRPEHAPDILGDHGSRISGVSLMSTDPPTLQDNNTLISLWRAYSSLDTSLPPSGQSTLPPPLRLIYPTVPTYSDHQRHPESYDLLITRPRSRQGLHPFLHKSAFPTLGVWYAEDWDDLRKTAAPFLLERVVLMDKSAAQREGVESGLPTWAGAFTRMRASEHWFAPVRRTMAGYLGVDLDDEGIWQAKKKGKAKHVITYITRQGEEQGPRLRAQDHQLLVDALRGLEKHYGYEVHVISRETEWNERMSAILRSTILLSVYGDHLSDAIFMQPSAHATLMEFFPPDVFTRDRELPATSIGVQYMAWWNDRKFTPDSLPSSARLPAPEQWQEITLDANAVAQAVREELLRRS</sequence>
<accession>A0A5C3MZF8</accession>
<dbReference type="Proteomes" id="UP000305948">
    <property type="component" value="Unassembled WGS sequence"/>
</dbReference>
<reference evidence="1 2" key="1">
    <citation type="journal article" date="2019" name="Nat. Ecol. Evol.">
        <title>Megaphylogeny resolves global patterns of mushroom evolution.</title>
        <authorList>
            <person name="Varga T."/>
            <person name="Krizsan K."/>
            <person name="Foldi C."/>
            <person name="Dima B."/>
            <person name="Sanchez-Garcia M."/>
            <person name="Sanchez-Ramirez S."/>
            <person name="Szollosi G.J."/>
            <person name="Szarkandi J.G."/>
            <person name="Papp V."/>
            <person name="Albert L."/>
            <person name="Andreopoulos W."/>
            <person name="Angelini C."/>
            <person name="Antonin V."/>
            <person name="Barry K.W."/>
            <person name="Bougher N.L."/>
            <person name="Buchanan P."/>
            <person name="Buyck B."/>
            <person name="Bense V."/>
            <person name="Catcheside P."/>
            <person name="Chovatia M."/>
            <person name="Cooper J."/>
            <person name="Damon W."/>
            <person name="Desjardin D."/>
            <person name="Finy P."/>
            <person name="Geml J."/>
            <person name="Haridas S."/>
            <person name="Hughes K."/>
            <person name="Justo A."/>
            <person name="Karasinski D."/>
            <person name="Kautmanova I."/>
            <person name="Kiss B."/>
            <person name="Kocsube S."/>
            <person name="Kotiranta H."/>
            <person name="LaButti K.M."/>
            <person name="Lechner B.E."/>
            <person name="Liimatainen K."/>
            <person name="Lipzen A."/>
            <person name="Lukacs Z."/>
            <person name="Mihaltcheva S."/>
            <person name="Morgado L.N."/>
            <person name="Niskanen T."/>
            <person name="Noordeloos M.E."/>
            <person name="Ohm R.A."/>
            <person name="Ortiz-Santana B."/>
            <person name="Ovrebo C."/>
            <person name="Racz N."/>
            <person name="Riley R."/>
            <person name="Savchenko A."/>
            <person name="Shiryaev A."/>
            <person name="Soop K."/>
            <person name="Spirin V."/>
            <person name="Szebenyi C."/>
            <person name="Tomsovsky M."/>
            <person name="Tulloss R.E."/>
            <person name="Uehling J."/>
            <person name="Grigoriev I.V."/>
            <person name="Vagvolgyi C."/>
            <person name="Papp T."/>
            <person name="Martin F.M."/>
            <person name="Miettinen O."/>
            <person name="Hibbett D.S."/>
            <person name="Nagy L.G."/>
        </authorList>
    </citation>
    <scope>NUCLEOTIDE SEQUENCE [LARGE SCALE GENOMIC DNA]</scope>
    <source>
        <strain evidence="1 2">OMC1185</strain>
    </source>
</reference>
<protein>
    <submittedName>
        <fullName evidence="1">Uncharacterized protein</fullName>
    </submittedName>
</protein>
<dbReference type="STRING" id="5364.A0A5C3MZF8"/>
<dbReference type="OrthoDB" id="529273at2759"/>
<keyword evidence="2" id="KW-1185">Reference proteome</keyword>
<name>A0A5C3MZF8_9AGAM</name>
<proteinExistence type="predicted"/>
<gene>
    <name evidence="1" type="ORF">OE88DRAFT_1703601</name>
</gene>
<dbReference type="AlphaFoldDB" id="A0A5C3MZF8"/>
<evidence type="ECO:0000313" key="1">
    <source>
        <dbReference type="EMBL" id="TFK49178.1"/>
    </source>
</evidence>
<organism evidence="1 2">
    <name type="scientific">Heliocybe sulcata</name>
    <dbReference type="NCBI Taxonomy" id="5364"/>
    <lineage>
        <taxon>Eukaryota</taxon>
        <taxon>Fungi</taxon>
        <taxon>Dikarya</taxon>
        <taxon>Basidiomycota</taxon>
        <taxon>Agaricomycotina</taxon>
        <taxon>Agaricomycetes</taxon>
        <taxon>Gloeophyllales</taxon>
        <taxon>Gloeophyllaceae</taxon>
        <taxon>Heliocybe</taxon>
    </lineage>
</organism>